<evidence type="ECO:0000256" key="5">
    <source>
        <dbReference type="ARBA" id="ARBA00022679"/>
    </source>
</evidence>
<dbReference type="GO" id="GO:0004721">
    <property type="term" value="F:phosphoprotein phosphatase activity"/>
    <property type="evidence" value="ECO:0007669"/>
    <property type="project" value="TreeGrafter"/>
</dbReference>
<sequence>MILIFDVLTSILQAFFIAITIHKCLTKQKKSKIILITILIFFISFYFTSKFGNLSLCVLITHLLTILAVALIYKSRKKESIVVAFSIAYCFLSLIIIIFSNIYFGFLKERVVESQQEIAQIITIYLTQITFITIFLKNIVKVKELYNQIISESRNVILLITTSFIVDIVVASKVIIYNNESKLLKNVVVLILCIYLIVMISYFARIKQRADEIFELNMVLDEKNKELRKIKHDYGAQISYLYGLHLMNRFDDLGIALKKIINNNDSISSAVEINKNNNVLLSLAMQPAIDKGIHVIIKDKCSLKKVDMTEMELYRIICNIVNNAVRAMDGQGIITAEIYEQIKNVVIKIENDGPKIPEEDLENIFNAGFTSKDNKNGNHGFGLSIVKELVESYRGNISVRSSDKSTEFKIVLPSKEME</sequence>
<dbReference type="RefSeq" id="WP_210887157.1">
    <property type="nucleotide sequence ID" value="NZ_CAKJVE010000004.1"/>
</dbReference>
<feature type="transmembrane region" description="Helical" evidence="8">
    <location>
        <begin position="53"/>
        <end position="73"/>
    </location>
</feature>
<dbReference type="PANTHER" id="PTHR45453:SF1">
    <property type="entry name" value="PHOSPHATE REGULON SENSOR PROTEIN PHOR"/>
    <property type="match status" value="1"/>
</dbReference>
<dbReference type="EMBL" id="CAKJVE010000004">
    <property type="protein sequence ID" value="CAG9710481.1"/>
    <property type="molecule type" value="Genomic_DNA"/>
</dbReference>
<dbReference type="GO" id="GO:0016036">
    <property type="term" value="P:cellular response to phosphate starvation"/>
    <property type="evidence" value="ECO:0007669"/>
    <property type="project" value="TreeGrafter"/>
</dbReference>
<keyword evidence="8" id="KW-0472">Membrane</keyword>
<dbReference type="InterPro" id="IPR050351">
    <property type="entry name" value="BphY/WalK/GraS-like"/>
</dbReference>
<feature type="transmembrane region" description="Helical" evidence="8">
    <location>
        <begin position="80"/>
        <end position="106"/>
    </location>
</feature>
<feature type="transmembrane region" description="Helical" evidence="8">
    <location>
        <begin position="118"/>
        <end position="136"/>
    </location>
</feature>
<dbReference type="InterPro" id="IPR003594">
    <property type="entry name" value="HATPase_dom"/>
</dbReference>
<evidence type="ECO:0000256" key="7">
    <source>
        <dbReference type="ARBA" id="ARBA00023012"/>
    </source>
</evidence>
<evidence type="ECO:0000313" key="11">
    <source>
        <dbReference type="Proteomes" id="UP000789738"/>
    </source>
</evidence>
<feature type="transmembrane region" description="Helical" evidence="8">
    <location>
        <begin position="32"/>
        <end position="47"/>
    </location>
</feature>
<keyword evidence="4" id="KW-0597">Phosphoprotein</keyword>
<evidence type="ECO:0000313" key="10">
    <source>
        <dbReference type="EMBL" id="CAG9710481.1"/>
    </source>
</evidence>
<dbReference type="Gene3D" id="3.30.565.10">
    <property type="entry name" value="Histidine kinase-like ATPase, C-terminal domain"/>
    <property type="match status" value="1"/>
</dbReference>
<evidence type="ECO:0000256" key="4">
    <source>
        <dbReference type="ARBA" id="ARBA00022553"/>
    </source>
</evidence>
<feature type="domain" description="Histidine kinase" evidence="9">
    <location>
        <begin position="312"/>
        <end position="416"/>
    </location>
</feature>
<keyword evidence="6 10" id="KW-0418">Kinase</keyword>
<evidence type="ECO:0000256" key="8">
    <source>
        <dbReference type="SAM" id="Phobius"/>
    </source>
</evidence>
<feature type="transmembrane region" description="Helical" evidence="8">
    <location>
        <begin position="183"/>
        <end position="204"/>
    </location>
</feature>
<comment type="catalytic activity">
    <reaction evidence="1">
        <text>ATP + protein L-histidine = ADP + protein N-phospho-L-histidine.</text>
        <dbReference type="EC" id="2.7.13.3"/>
    </reaction>
</comment>
<evidence type="ECO:0000256" key="2">
    <source>
        <dbReference type="ARBA" id="ARBA00004370"/>
    </source>
</evidence>
<dbReference type="GO" id="GO:0000155">
    <property type="term" value="F:phosphorelay sensor kinase activity"/>
    <property type="evidence" value="ECO:0007669"/>
    <property type="project" value="TreeGrafter"/>
</dbReference>
<feature type="transmembrane region" description="Helical" evidence="8">
    <location>
        <begin position="156"/>
        <end position="177"/>
    </location>
</feature>
<evidence type="ECO:0000256" key="6">
    <source>
        <dbReference type="ARBA" id="ARBA00022777"/>
    </source>
</evidence>
<accession>A0AA86JSI5</accession>
<comment type="subcellular location">
    <subcellularLocation>
        <location evidence="2">Membrane</location>
    </subcellularLocation>
</comment>
<dbReference type="Pfam" id="PF02518">
    <property type="entry name" value="HATPase_c"/>
    <property type="match status" value="1"/>
</dbReference>
<keyword evidence="5 10" id="KW-0808">Transferase</keyword>
<name>A0AA86JSI5_9CLOT</name>
<dbReference type="PROSITE" id="PS50109">
    <property type="entry name" value="HIS_KIN"/>
    <property type="match status" value="1"/>
</dbReference>
<dbReference type="GO" id="GO:0005886">
    <property type="term" value="C:plasma membrane"/>
    <property type="evidence" value="ECO:0007669"/>
    <property type="project" value="TreeGrafter"/>
</dbReference>
<organism evidence="10 11">
    <name type="scientific">Clostridium neonatale</name>
    <dbReference type="NCBI Taxonomy" id="137838"/>
    <lineage>
        <taxon>Bacteria</taxon>
        <taxon>Bacillati</taxon>
        <taxon>Bacillota</taxon>
        <taxon>Clostridia</taxon>
        <taxon>Eubacteriales</taxon>
        <taxon>Clostridiaceae</taxon>
        <taxon>Clostridium</taxon>
    </lineage>
</organism>
<feature type="transmembrane region" description="Helical" evidence="8">
    <location>
        <begin position="6"/>
        <end position="25"/>
    </location>
</feature>
<evidence type="ECO:0000259" key="9">
    <source>
        <dbReference type="PROSITE" id="PS50109"/>
    </source>
</evidence>
<dbReference type="InterPro" id="IPR036890">
    <property type="entry name" value="HATPase_C_sf"/>
</dbReference>
<dbReference type="PANTHER" id="PTHR45453">
    <property type="entry name" value="PHOSPHATE REGULON SENSOR PROTEIN PHOR"/>
    <property type="match status" value="1"/>
</dbReference>
<reference evidence="10" key="1">
    <citation type="submission" date="2021-10" db="EMBL/GenBank/DDBJ databases">
        <authorList>
            <person name="Mesa V."/>
        </authorList>
    </citation>
    <scope>NUCLEOTIDE SEQUENCE</scope>
    <source>
        <strain evidence="10">CC3_PB</strain>
    </source>
</reference>
<dbReference type="AlphaFoldDB" id="A0AA86JSI5"/>
<proteinExistence type="predicted"/>
<evidence type="ECO:0000256" key="1">
    <source>
        <dbReference type="ARBA" id="ARBA00000085"/>
    </source>
</evidence>
<dbReference type="SUPFAM" id="SSF55874">
    <property type="entry name" value="ATPase domain of HSP90 chaperone/DNA topoisomerase II/histidine kinase"/>
    <property type="match status" value="1"/>
</dbReference>
<gene>
    <name evidence="10" type="primary">tcrY</name>
    <name evidence="10" type="ORF">CNEO_44790</name>
</gene>
<dbReference type="SMART" id="SM00387">
    <property type="entry name" value="HATPase_c"/>
    <property type="match status" value="1"/>
</dbReference>
<dbReference type="InterPro" id="IPR004358">
    <property type="entry name" value="Sig_transdc_His_kin-like_C"/>
</dbReference>
<evidence type="ECO:0000256" key="3">
    <source>
        <dbReference type="ARBA" id="ARBA00012438"/>
    </source>
</evidence>
<dbReference type="InterPro" id="IPR005467">
    <property type="entry name" value="His_kinase_dom"/>
</dbReference>
<protein>
    <recommendedName>
        <fullName evidence="3">histidine kinase</fullName>
        <ecNumber evidence="3">2.7.13.3</ecNumber>
    </recommendedName>
</protein>
<comment type="caution">
    <text evidence="10">The sequence shown here is derived from an EMBL/GenBank/DDBJ whole genome shotgun (WGS) entry which is preliminary data.</text>
</comment>
<keyword evidence="8" id="KW-1133">Transmembrane helix</keyword>
<dbReference type="EC" id="2.7.13.3" evidence="3"/>
<dbReference type="PRINTS" id="PR00344">
    <property type="entry name" value="BCTRLSENSOR"/>
</dbReference>
<keyword evidence="7" id="KW-0902">Two-component regulatory system</keyword>
<dbReference type="Proteomes" id="UP000789738">
    <property type="component" value="Unassembled WGS sequence"/>
</dbReference>
<keyword evidence="8" id="KW-0812">Transmembrane</keyword>